<dbReference type="InterPro" id="IPR035917">
    <property type="entry name" value="YjbQ-like_sf"/>
</dbReference>
<dbReference type="Proteomes" id="UP000320679">
    <property type="component" value="Unassembled WGS sequence"/>
</dbReference>
<evidence type="ECO:0000256" key="1">
    <source>
        <dbReference type="ARBA" id="ARBA00005534"/>
    </source>
</evidence>
<dbReference type="PIRSF" id="PIRSF004681">
    <property type="entry name" value="UCP004681"/>
    <property type="match status" value="1"/>
</dbReference>
<name>A0A523UWE9_UNCAE</name>
<comment type="similarity">
    <text evidence="1">Belongs to the UPF0047 family.</text>
</comment>
<reference evidence="2 3" key="1">
    <citation type="submission" date="2019-03" db="EMBL/GenBank/DDBJ databases">
        <title>Metabolic potential of uncultured bacteria and archaea associated with petroleum seepage in deep-sea sediments.</title>
        <authorList>
            <person name="Dong X."/>
            <person name="Hubert C."/>
        </authorList>
    </citation>
    <scope>NUCLEOTIDE SEQUENCE [LARGE SCALE GENOMIC DNA]</scope>
    <source>
        <strain evidence="2">E29_bin78</strain>
    </source>
</reference>
<evidence type="ECO:0000313" key="3">
    <source>
        <dbReference type="Proteomes" id="UP000320679"/>
    </source>
</evidence>
<dbReference type="PANTHER" id="PTHR30615">
    <property type="entry name" value="UNCHARACTERIZED PROTEIN YJBQ-RELATED"/>
    <property type="match status" value="1"/>
</dbReference>
<evidence type="ECO:0000313" key="2">
    <source>
        <dbReference type="EMBL" id="TET46874.1"/>
    </source>
</evidence>
<dbReference type="PANTHER" id="PTHR30615:SF8">
    <property type="entry name" value="UPF0047 PROTEIN C4A8.02C"/>
    <property type="match status" value="1"/>
</dbReference>
<gene>
    <name evidence="2" type="ORF">E3J59_02610</name>
</gene>
<dbReference type="AlphaFoldDB" id="A0A523UWE9"/>
<dbReference type="EMBL" id="SOJK01000111">
    <property type="protein sequence ID" value="TET46874.1"/>
    <property type="molecule type" value="Genomic_DNA"/>
</dbReference>
<sequence>MTKRITIPTHSKTELVDITSEIEKIVEASGVKEGICWVFIPHTTAGITINEGADPSVKRDILSQLDKLIPWAESYQHLEGNAPAHIKASMVGSSQTLIIESGKLLLGTWQSVYLCEFDGPRHRKVIIKVK</sequence>
<dbReference type="Pfam" id="PF01894">
    <property type="entry name" value="YjbQ"/>
    <property type="match status" value="1"/>
</dbReference>
<organism evidence="2 3">
    <name type="scientific">Aerophobetes bacterium</name>
    <dbReference type="NCBI Taxonomy" id="2030807"/>
    <lineage>
        <taxon>Bacteria</taxon>
        <taxon>Candidatus Aerophobota</taxon>
    </lineage>
</organism>
<dbReference type="PROSITE" id="PS01314">
    <property type="entry name" value="UPF0047"/>
    <property type="match status" value="1"/>
</dbReference>
<protein>
    <submittedName>
        <fullName evidence="2">YjbQ family protein</fullName>
    </submittedName>
</protein>
<comment type="caution">
    <text evidence="2">The sequence shown here is derived from an EMBL/GenBank/DDBJ whole genome shotgun (WGS) entry which is preliminary data.</text>
</comment>
<proteinExistence type="inferred from homology"/>
<accession>A0A523UWE9</accession>
<dbReference type="InterPro" id="IPR001602">
    <property type="entry name" value="UPF0047_YjbQ-like"/>
</dbReference>
<dbReference type="Gene3D" id="2.60.120.460">
    <property type="entry name" value="YjbQ-like"/>
    <property type="match status" value="1"/>
</dbReference>
<dbReference type="NCBIfam" id="TIGR00149">
    <property type="entry name" value="TIGR00149_YjbQ"/>
    <property type="match status" value="1"/>
</dbReference>
<dbReference type="SUPFAM" id="SSF111038">
    <property type="entry name" value="YjbQ-like"/>
    <property type="match status" value="1"/>
</dbReference>